<dbReference type="Pfam" id="PF01522">
    <property type="entry name" value="Polysacc_deac_1"/>
    <property type="match status" value="1"/>
</dbReference>
<dbReference type="GO" id="GO:0009272">
    <property type="term" value="P:fungal-type cell wall biogenesis"/>
    <property type="evidence" value="ECO:0007669"/>
    <property type="project" value="UniProtKB-ARBA"/>
</dbReference>
<evidence type="ECO:0000259" key="5">
    <source>
        <dbReference type="PROSITE" id="PS51677"/>
    </source>
</evidence>
<feature type="domain" description="NodB homology" evidence="5">
    <location>
        <begin position="34"/>
        <end position="217"/>
    </location>
</feature>
<dbReference type="GO" id="GO:0004099">
    <property type="term" value="F:chitin deacetylase activity"/>
    <property type="evidence" value="ECO:0007669"/>
    <property type="project" value="TreeGrafter"/>
</dbReference>
<feature type="transmembrane region" description="Helical" evidence="4">
    <location>
        <begin position="279"/>
        <end position="299"/>
    </location>
</feature>
<gene>
    <name evidence="6" type="ORF">BC938DRAFT_471387</name>
</gene>
<feature type="non-terminal residue" evidence="6">
    <location>
        <position position="330"/>
    </location>
</feature>
<dbReference type="GO" id="GO:0005975">
    <property type="term" value="P:carbohydrate metabolic process"/>
    <property type="evidence" value="ECO:0007669"/>
    <property type="project" value="InterPro"/>
</dbReference>
<accession>A0A433Q868</accession>
<keyword evidence="7" id="KW-1185">Reference proteome</keyword>
<dbReference type="EMBL" id="RBNJ01011522">
    <property type="protein sequence ID" value="RUS25984.1"/>
    <property type="molecule type" value="Genomic_DNA"/>
</dbReference>
<dbReference type="Gene3D" id="3.20.20.370">
    <property type="entry name" value="Glycoside hydrolase/deacetylase"/>
    <property type="match status" value="1"/>
</dbReference>
<reference evidence="6 7" key="1">
    <citation type="journal article" date="2018" name="New Phytol.">
        <title>Phylogenomics of Endogonaceae and evolution of mycorrhizas within Mucoromycota.</title>
        <authorList>
            <person name="Chang Y."/>
            <person name="Desiro A."/>
            <person name="Na H."/>
            <person name="Sandor L."/>
            <person name="Lipzen A."/>
            <person name="Clum A."/>
            <person name="Barry K."/>
            <person name="Grigoriev I.V."/>
            <person name="Martin F.M."/>
            <person name="Stajich J.E."/>
            <person name="Smith M.E."/>
            <person name="Bonito G."/>
            <person name="Spatafora J.W."/>
        </authorList>
    </citation>
    <scope>NUCLEOTIDE SEQUENCE [LARGE SCALE GENOMIC DNA]</scope>
    <source>
        <strain evidence="6 7">AD002</strain>
    </source>
</reference>
<feature type="region of interest" description="Disordered" evidence="3">
    <location>
        <begin position="309"/>
        <end position="330"/>
    </location>
</feature>
<dbReference type="PROSITE" id="PS51677">
    <property type="entry name" value="NODB"/>
    <property type="match status" value="1"/>
</dbReference>
<dbReference type="GO" id="GO:0016020">
    <property type="term" value="C:membrane"/>
    <property type="evidence" value="ECO:0007669"/>
    <property type="project" value="TreeGrafter"/>
</dbReference>
<evidence type="ECO:0000313" key="7">
    <source>
        <dbReference type="Proteomes" id="UP000274822"/>
    </source>
</evidence>
<name>A0A433Q868_9FUNG</name>
<evidence type="ECO:0000256" key="2">
    <source>
        <dbReference type="ARBA" id="ARBA00022801"/>
    </source>
</evidence>
<evidence type="ECO:0000256" key="1">
    <source>
        <dbReference type="ARBA" id="ARBA00022723"/>
    </source>
</evidence>
<keyword evidence="4" id="KW-0812">Transmembrane</keyword>
<dbReference type="GO" id="GO:0046872">
    <property type="term" value="F:metal ion binding"/>
    <property type="evidence" value="ECO:0007669"/>
    <property type="project" value="UniProtKB-KW"/>
</dbReference>
<keyword evidence="2" id="KW-0378">Hydrolase</keyword>
<dbReference type="AlphaFoldDB" id="A0A433Q868"/>
<feature type="non-terminal residue" evidence="6">
    <location>
        <position position="1"/>
    </location>
</feature>
<keyword evidence="1" id="KW-0479">Metal-binding</keyword>
<dbReference type="PANTHER" id="PTHR10587:SF133">
    <property type="entry name" value="CHITIN DEACETYLASE 1-RELATED"/>
    <property type="match status" value="1"/>
</dbReference>
<sequence length="330" mass="36535">PYVIHYSGVNPGCDYTFDPTCQRPDDVFGCPDKGVWGLTFDDGPTQHSPVLYDYLDSIDQKATLFYIGVAVALHPEIALRACKRSHHAMTSLTNDQIIAELKWTEAIINEVCGITPKYFRPPFGDIDDRVRAIAKQLGFIPVVWDLDTNDWQLETGNTLITPAVEDAAFQRWASLASQDARGHICLQHEHTASSVNEAIKNIPLLKRVFTVVPVSTCIRDSYPYKEPIFFPVLAPNSTTITSNLALMATRSLIAVPPSSATPIPSSTQNGAAAQMNRSMWVIIAALVGTVLGMCTREFVATKKKTPEINTKTNNENKKEYTSFDISRSKQ</sequence>
<keyword evidence="4" id="KW-1133">Transmembrane helix</keyword>
<dbReference type="PANTHER" id="PTHR10587">
    <property type="entry name" value="GLYCOSYL TRANSFERASE-RELATED"/>
    <property type="match status" value="1"/>
</dbReference>
<dbReference type="Proteomes" id="UP000274822">
    <property type="component" value="Unassembled WGS sequence"/>
</dbReference>
<keyword evidence="4" id="KW-0472">Membrane</keyword>
<organism evidence="6 7">
    <name type="scientific">Jimgerdemannia flammicorona</name>
    <dbReference type="NCBI Taxonomy" id="994334"/>
    <lineage>
        <taxon>Eukaryota</taxon>
        <taxon>Fungi</taxon>
        <taxon>Fungi incertae sedis</taxon>
        <taxon>Mucoromycota</taxon>
        <taxon>Mucoromycotina</taxon>
        <taxon>Endogonomycetes</taxon>
        <taxon>Endogonales</taxon>
        <taxon>Endogonaceae</taxon>
        <taxon>Jimgerdemannia</taxon>
    </lineage>
</organism>
<proteinExistence type="predicted"/>
<evidence type="ECO:0000256" key="3">
    <source>
        <dbReference type="SAM" id="MobiDB-lite"/>
    </source>
</evidence>
<dbReference type="InterPro" id="IPR011330">
    <property type="entry name" value="Glyco_hydro/deAcase_b/a-brl"/>
</dbReference>
<dbReference type="SUPFAM" id="SSF88713">
    <property type="entry name" value="Glycoside hydrolase/deacetylase"/>
    <property type="match status" value="1"/>
</dbReference>
<evidence type="ECO:0000256" key="4">
    <source>
        <dbReference type="SAM" id="Phobius"/>
    </source>
</evidence>
<dbReference type="InterPro" id="IPR002509">
    <property type="entry name" value="NODB_dom"/>
</dbReference>
<dbReference type="InterPro" id="IPR050248">
    <property type="entry name" value="Polysacc_deacetylase_ArnD"/>
</dbReference>
<evidence type="ECO:0000313" key="6">
    <source>
        <dbReference type="EMBL" id="RUS25984.1"/>
    </source>
</evidence>
<comment type="caution">
    <text evidence="6">The sequence shown here is derived from an EMBL/GenBank/DDBJ whole genome shotgun (WGS) entry which is preliminary data.</text>
</comment>
<protein>
    <recommendedName>
        <fullName evidence="5">NodB homology domain-containing protein</fullName>
    </recommendedName>
</protein>